<evidence type="ECO:0000256" key="1">
    <source>
        <dbReference type="SAM" id="MobiDB-lite"/>
    </source>
</evidence>
<dbReference type="Gene3D" id="2.60.120.290">
    <property type="entry name" value="Spermadhesin, CUB domain"/>
    <property type="match status" value="1"/>
</dbReference>
<evidence type="ECO:0000313" key="3">
    <source>
        <dbReference type="EMBL" id="CAG5084579.1"/>
    </source>
</evidence>
<keyword evidence="2" id="KW-0812">Transmembrane</keyword>
<protein>
    <submittedName>
        <fullName evidence="3">Oidioi.mRNA.OKI2018_I69.PAR.g10681.t1.cds</fullName>
    </submittedName>
</protein>
<evidence type="ECO:0000256" key="2">
    <source>
        <dbReference type="SAM" id="Phobius"/>
    </source>
</evidence>
<feature type="compositionally biased region" description="Basic residues" evidence="1">
    <location>
        <begin position="432"/>
        <end position="449"/>
    </location>
</feature>
<dbReference type="EMBL" id="OU015568">
    <property type="protein sequence ID" value="CAG5084579.1"/>
    <property type="molecule type" value="Genomic_DNA"/>
</dbReference>
<keyword evidence="4" id="KW-1185">Reference proteome</keyword>
<feature type="region of interest" description="Disordered" evidence="1">
    <location>
        <begin position="366"/>
        <end position="450"/>
    </location>
</feature>
<reference evidence="3 4" key="1">
    <citation type="submission" date="2021-04" db="EMBL/GenBank/DDBJ databases">
        <authorList>
            <person name="Bliznina A."/>
        </authorList>
    </citation>
    <scope>NUCLEOTIDE SEQUENCE [LARGE SCALE GENOMIC DNA]</scope>
</reference>
<gene>
    <name evidence="3" type="ORF">OKIOD_LOCUS2239</name>
</gene>
<organism evidence="3 4">
    <name type="scientific">Oikopleura dioica</name>
    <name type="common">Tunicate</name>
    <dbReference type="NCBI Taxonomy" id="34765"/>
    <lineage>
        <taxon>Eukaryota</taxon>
        <taxon>Metazoa</taxon>
        <taxon>Chordata</taxon>
        <taxon>Tunicata</taxon>
        <taxon>Appendicularia</taxon>
        <taxon>Copelata</taxon>
        <taxon>Oikopleuridae</taxon>
        <taxon>Oikopleura</taxon>
    </lineage>
</organism>
<sequence>MFRQSFSTNDDGTRVYVIESSHPYSNDEHCVQVVGDENCSKIKFQITEFAIEDEDPGDDYRHGDGISHCEFDAFQISWKDNGFYNTTGRLCEKITELDNPPPRQGRVSDYEGNDPDELGFYRRWNTIHGNWFAIYFSTDAATVLHGFKVEWMCAMKVEEDALPEDAVDESVRSEEELGMYECDKEGYEVLDTENHHMGELNGTPVYNGLYNFDSPGLYFMTKESGRWTYRMELLYDSEELAWVIRGARAVPRFGGFDYPPEEWRTRFVLESDQACPSNGNWFFVDNFRYRHDATLRVIPQQKISEFERSNLPDMDSQNTTAVNDVETTALPLFDYTIQTNEDNSTTGIEDRRLTTGSVASLEVTTKADLEEVGTPNSRANSTTAKSLTTTTAAPTAEPKSATTTQMTTHTTTTTTTTTTTPTRTTTTTTTTTRRRRTTPRQATRRHLRTRTTTIPRTTTKRSVTTSLDNISATEEIGSNGVSIWIVLGIILACCIVVILVFDICKKC</sequence>
<dbReference type="Proteomes" id="UP001158576">
    <property type="component" value="Chromosome PAR"/>
</dbReference>
<name>A0ABN7RW44_OIKDI</name>
<feature type="transmembrane region" description="Helical" evidence="2">
    <location>
        <begin position="481"/>
        <end position="501"/>
    </location>
</feature>
<keyword evidence="2" id="KW-1133">Transmembrane helix</keyword>
<evidence type="ECO:0000313" key="4">
    <source>
        <dbReference type="Proteomes" id="UP001158576"/>
    </source>
</evidence>
<feature type="compositionally biased region" description="Low complexity" evidence="1">
    <location>
        <begin position="382"/>
        <end position="431"/>
    </location>
</feature>
<dbReference type="InterPro" id="IPR035914">
    <property type="entry name" value="Sperma_CUB_dom_sf"/>
</dbReference>
<keyword evidence="2" id="KW-0472">Membrane</keyword>
<proteinExistence type="predicted"/>
<accession>A0ABN7RW44</accession>